<gene>
    <name evidence="2" type="ORF">ACFFJP_01995</name>
</gene>
<organism evidence="2 3">
    <name type="scientific">Rheinheimera tilapiae</name>
    <dbReference type="NCBI Taxonomy" id="875043"/>
    <lineage>
        <taxon>Bacteria</taxon>
        <taxon>Pseudomonadati</taxon>
        <taxon>Pseudomonadota</taxon>
        <taxon>Gammaproteobacteria</taxon>
        <taxon>Chromatiales</taxon>
        <taxon>Chromatiaceae</taxon>
        <taxon>Rheinheimera</taxon>
    </lineage>
</organism>
<dbReference type="EMBL" id="JBHLXP010000001">
    <property type="protein sequence ID" value="MFC0047058.1"/>
    <property type="molecule type" value="Genomic_DNA"/>
</dbReference>
<name>A0ABV6B865_9GAMM</name>
<protein>
    <recommendedName>
        <fullName evidence="4">DUF3718 domain-containing protein</fullName>
    </recommendedName>
</protein>
<evidence type="ECO:0000313" key="2">
    <source>
        <dbReference type="EMBL" id="MFC0047058.1"/>
    </source>
</evidence>
<keyword evidence="1" id="KW-1133">Transmembrane helix</keyword>
<proteinExistence type="predicted"/>
<feature type="transmembrane region" description="Helical" evidence="1">
    <location>
        <begin position="12"/>
        <end position="29"/>
    </location>
</feature>
<keyword evidence="1" id="KW-0472">Membrane</keyword>
<evidence type="ECO:0000313" key="3">
    <source>
        <dbReference type="Proteomes" id="UP001589813"/>
    </source>
</evidence>
<dbReference type="RefSeq" id="WP_377239935.1">
    <property type="nucleotide sequence ID" value="NZ_JBHLXP010000001.1"/>
</dbReference>
<dbReference type="Proteomes" id="UP001589813">
    <property type="component" value="Unassembled WGS sequence"/>
</dbReference>
<accession>A0ABV6B865</accession>
<evidence type="ECO:0000256" key="1">
    <source>
        <dbReference type="SAM" id="Phobius"/>
    </source>
</evidence>
<sequence>MRSKTFFRSKYIATVISIFSLVAFGFYSNEARKEVYFICGNYGTGDSLEHVVKQLNTVNLSEYKVENVEQGKRITHSSKLNFHLVGCNIQFTPEEKVVSVSYG</sequence>
<evidence type="ECO:0008006" key="4">
    <source>
        <dbReference type="Google" id="ProtNLM"/>
    </source>
</evidence>
<keyword evidence="3" id="KW-1185">Reference proteome</keyword>
<comment type="caution">
    <text evidence="2">The sequence shown here is derived from an EMBL/GenBank/DDBJ whole genome shotgun (WGS) entry which is preliminary data.</text>
</comment>
<keyword evidence="1" id="KW-0812">Transmembrane</keyword>
<reference evidence="2 3" key="1">
    <citation type="submission" date="2024-09" db="EMBL/GenBank/DDBJ databases">
        <authorList>
            <person name="Sun Q."/>
            <person name="Mori K."/>
        </authorList>
    </citation>
    <scope>NUCLEOTIDE SEQUENCE [LARGE SCALE GENOMIC DNA]</scope>
    <source>
        <strain evidence="2 3">KCTC 23315</strain>
    </source>
</reference>